<dbReference type="OrthoDB" id="196547at2759"/>
<protein>
    <submittedName>
        <fullName evidence="5">Regulator of G protein signaling superfamily</fullName>
    </submittedName>
</protein>
<dbReference type="Pfam" id="PF00615">
    <property type="entry name" value="RGS"/>
    <property type="match status" value="1"/>
</dbReference>
<dbReference type="CDD" id="cd04371">
    <property type="entry name" value="DEP"/>
    <property type="match status" value="1"/>
</dbReference>
<feature type="region of interest" description="Disordered" evidence="2">
    <location>
        <begin position="298"/>
        <end position="337"/>
    </location>
</feature>
<dbReference type="PROSITE" id="PS50132">
    <property type="entry name" value="RGS"/>
    <property type="match status" value="1"/>
</dbReference>
<dbReference type="InterPro" id="IPR036390">
    <property type="entry name" value="WH_DNA-bd_sf"/>
</dbReference>
<dbReference type="EMBL" id="MCGT01000002">
    <property type="protein sequence ID" value="ORX61919.1"/>
    <property type="molecule type" value="Genomic_DNA"/>
</dbReference>
<dbReference type="InterPro" id="IPR058855">
    <property type="entry name" value="RGS1/SST2-like_Fungal-DR"/>
</dbReference>
<evidence type="ECO:0000259" key="3">
    <source>
        <dbReference type="PROSITE" id="PS50132"/>
    </source>
</evidence>
<dbReference type="SMART" id="SM00315">
    <property type="entry name" value="RGS"/>
    <property type="match status" value="1"/>
</dbReference>
<dbReference type="GO" id="GO:0009968">
    <property type="term" value="P:negative regulation of signal transduction"/>
    <property type="evidence" value="ECO:0007669"/>
    <property type="project" value="UniProtKB-KW"/>
</dbReference>
<gene>
    <name evidence="5" type="ORF">DM01DRAFT_1331392</name>
</gene>
<feature type="compositionally biased region" description="Low complexity" evidence="2">
    <location>
        <begin position="308"/>
        <end position="320"/>
    </location>
</feature>
<dbReference type="PANTHER" id="PTHR10845:SF192">
    <property type="entry name" value="DOUBLE HIT, ISOFORM B"/>
    <property type="match status" value="1"/>
</dbReference>
<dbReference type="PANTHER" id="PTHR10845">
    <property type="entry name" value="REGULATOR OF G PROTEIN SIGNALING"/>
    <property type="match status" value="1"/>
</dbReference>
<dbReference type="PROSITE" id="PS50186">
    <property type="entry name" value="DEP"/>
    <property type="match status" value="1"/>
</dbReference>
<dbReference type="InterPro" id="IPR044926">
    <property type="entry name" value="RGS_subdomain_2"/>
</dbReference>
<proteinExistence type="predicted"/>
<reference evidence="5 6" key="1">
    <citation type="submission" date="2016-07" db="EMBL/GenBank/DDBJ databases">
        <title>Pervasive Adenine N6-methylation of Active Genes in Fungi.</title>
        <authorList>
            <consortium name="DOE Joint Genome Institute"/>
            <person name="Mondo S.J."/>
            <person name="Dannebaum R.O."/>
            <person name="Kuo R.C."/>
            <person name="Labutti K."/>
            <person name="Haridas S."/>
            <person name="Kuo A."/>
            <person name="Salamov A."/>
            <person name="Ahrendt S.R."/>
            <person name="Lipzen A."/>
            <person name="Sullivan W."/>
            <person name="Andreopoulos W.B."/>
            <person name="Clum A."/>
            <person name="Lindquist E."/>
            <person name="Daum C."/>
            <person name="Ramamoorthy G.K."/>
            <person name="Gryganskyi A."/>
            <person name="Culley D."/>
            <person name="Magnuson J.K."/>
            <person name="James T.Y."/>
            <person name="O'Malley M.A."/>
            <person name="Stajich J.E."/>
            <person name="Spatafora J.W."/>
            <person name="Visel A."/>
            <person name="Grigoriev I.V."/>
        </authorList>
    </citation>
    <scope>NUCLEOTIDE SEQUENCE [LARGE SCALE GENOMIC DNA]</scope>
    <source>
        <strain evidence="5 6">NRRL 3301</strain>
    </source>
</reference>
<dbReference type="InterPro" id="IPR000591">
    <property type="entry name" value="DEP_dom"/>
</dbReference>
<accession>A0A1X2GV75</accession>
<evidence type="ECO:0000256" key="1">
    <source>
        <dbReference type="ARBA" id="ARBA00022700"/>
    </source>
</evidence>
<organism evidence="5 6">
    <name type="scientific">Hesseltinella vesiculosa</name>
    <dbReference type="NCBI Taxonomy" id="101127"/>
    <lineage>
        <taxon>Eukaryota</taxon>
        <taxon>Fungi</taxon>
        <taxon>Fungi incertae sedis</taxon>
        <taxon>Mucoromycota</taxon>
        <taxon>Mucoromycotina</taxon>
        <taxon>Mucoromycetes</taxon>
        <taxon>Mucorales</taxon>
        <taxon>Cunninghamellaceae</taxon>
        <taxon>Hesseltinella</taxon>
    </lineage>
</organism>
<dbReference type="InterPro" id="IPR016137">
    <property type="entry name" value="RGS"/>
</dbReference>
<evidence type="ECO:0000313" key="6">
    <source>
        <dbReference type="Proteomes" id="UP000242146"/>
    </source>
</evidence>
<evidence type="ECO:0000259" key="4">
    <source>
        <dbReference type="PROSITE" id="PS50186"/>
    </source>
</evidence>
<dbReference type="PRINTS" id="PR01301">
    <property type="entry name" value="RGSPROTEIN"/>
</dbReference>
<dbReference type="Pfam" id="PF25889">
    <property type="entry name" value="WHD_Fungal_DR"/>
    <property type="match status" value="1"/>
</dbReference>
<dbReference type="Gene3D" id="1.10.167.10">
    <property type="entry name" value="Regulator of G-protein Signalling 4, domain 2"/>
    <property type="match status" value="1"/>
</dbReference>
<dbReference type="Proteomes" id="UP000242146">
    <property type="component" value="Unassembled WGS sequence"/>
</dbReference>
<dbReference type="AlphaFoldDB" id="A0A1X2GV75"/>
<dbReference type="SUPFAM" id="SSF48097">
    <property type="entry name" value="Regulator of G-protein signaling, RGS"/>
    <property type="match status" value="1"/>
</dbReference>
<feature type="domain" description="RGS" evidence="3">
    <location>
        <begin position="379"/>
        <end position="541"/>
    </location>
</feature>
<name>A0A1X2GV75_9FUNG</name>
<dbReference type="SUPFAM" id="SSF46785">
    <property type="entry name" value="Winged helix' DNA-binding domain"/>
    <property type="match status" value="1"/>
</dbReference>
<keyword evidence="6" id="KW-1185">Reference proteome</keyword>
<evidence type="ECO:0000313" key="5">
    <source>
        <dbReference type="EMBL" id="ORX61919.1"/>
    </source>
</evidence>
<feature type="domain" description="DEP" evidence="4">
    <location>
        <begin position="219"/>
        <end position="290"/>
    </location>
</feature>
<dbReference type="SMART" id="SM00049">
    <property type="entry name" value="DEP"/>
    <property type="match status" value="2"/>
</dbReference>
<dbReference type="GO" id="GO:0035556">
    <property type="term" value="P:intracellular signal transduction"/>
    <property type="evidence" value="ECO:0007669"/>
    <property type="project" value="InterPro"/>
</dbReference>
<dbReference type="InterPro" id="IPR036305">
    <property type="entry name" value="RGS_sf"/>
</dbReference>
<dbReference type="Gene3D" id="1.10.10.10">
    <property type="entry name" value="Winged helix-like DNA-binding domain superfamily/Winged helix DNA-binding domain"/>
    <property type="match status" value="2"/>
</dbReference>
<sequence length="549" mass="61774">MPNTKASSLASTYTTTMKVNAEGRPYAKDLFDLFAALAIQLKLGDHRAFFRTYPSTFTTDDAAACLKNLKFTHIIRIPDPSGQGYQSTRTTTTFSMERAMAKHLLQHFIHARLMVNPVEPDNPAVKDKNLWAVTSKGRYVIEDFSARAYVAIDHLSVHLASIQAYPLVLLDRIAGTDQLAFDRRNITNCFMTMMSKLPTERILADDVGGLKHHHSPELYEHTFYGNQCFDWIVHYTSVVSKEEADMVAGELVLYGWIAHVVDKSDSSNQGISDDLVLFRTSRHALYNVTERGRQVLGWHADHHGGSSGSSAKSIQSSSSSQNDLFQAKPHTKPNVLGSGASTNSFTPIYSSQPGSIGSGDTDVLTNTTSSAEETTQLQRLRQVLQDPLLRMYFRLYLKDNFCDENMNFWLDYYAMRKKRKMEHTKAGMKELLSDSYAIYDSYLKTGASMEVNIDHTMRQNIDELMRSVFSVVSDRTTASAPFTSPVPQPMSSTALAVNLPLADCLHKIMQLFDQVNDQVCRMMAQDSIPRFLRTEKYKHVFAAHLPAER</sequence>
<comment type="caution">
    <text evidence="5">The sequence shown here is derived from an EMBL/GenBank/DDBJ whole genome shotgun (WGS) entry which is preliminary data.</text>
</comment>
<dbReference type="STRING" id="101127.A0A1X2GV75"/>
<dbReference type="Pfam" id="PF00610">
    <property type="entry name" value="DEP"/>
    <property type="match status" value="1"/>
</dbReference>
<dbReference type="InterPro" id="IPR036388">
    <property type="entry name" value="WH-like_DNA-bd_sf"/>
</dbReference>
<evidence type="ECO:0000256" key="2">
    <source>
        <dbReference type="SAM" id="MobiDB-lite"/>
    </source>
</evidence>
<keyword evidence="1" id="KW-0734">Signal transduction inhibitor</keyword>